<gene>
    <name evidence="1" type="ORF">LB941_07750</name>
</gene>
<proteinExistence type="predicted"/>
<evidence type="ECO:0000313" key="2">
    <source>
        <dbReference type="Proteomes" id="UP001139006"/>
    </source>
</evidence>
<protein>
    <recommendedName>
        <fullName evidence="3">DUF2187 domain-containing protein</fullName>
    </recommendedName>
</protein>
<dbReference type="RefSeq" id="WP_253360902.1">
    <property type="nucleotide sequence ID" value="NZ_JAIULA010000014.1"/>
</dbReference>
<comment type="caution">
    <text evidence="1">The sequence shown here is derived from an EMBL/GenBank/DDBJ whole genome shotgun (WGS) entry which is preliminary data.</text>
</comment>
<evidence type="ECO:0000313" key="1">
    <source>
        <dbReference type="EMBL" id="MCP0887227.1"/>
    </source>
</evidence>
<dbReference type="Proteomes" id="UP001139006">
    <property type="component" value="Unassembled WGS sequence"/>
</dbReference>
<reference evidence="1 2" key="1">
    <citation type="journal article" date="2023" name="Int. J. Syst. Evol. Microbiol.">
        <title>Ligilactobacillus ubinensis sp. nov., a novel species isolated from the wild ferment of a durian fruit (Durio zibethinus).</title>
        <authorList>
            <person name="Heng Y.C."/>
            <person name="Menon N."/>
            <person name="Chen B."/>
            <person name="Loo B.Z.L."/>
            <person name="Wong G.W.J."/>
            <person name="Lim A.C.H."/>
            <person name="Silvaraju S."/>
            <person name="Kittelmann S."/>
        </authorList>
    </citation>
    <scope>NUCLEOTIDE SEQUENCE [LARGE SCALE GENOMIC DNA]</scope>
    <source>
        <strain evidence="1 2">WILCCON 0076</strain>
    </source>
</reference>
<organism evidence="1 2">
    <name type="scientific">Ligilactobacillus ubinensis</name>
    <dbReference type="NCBI Taxonomy" id="2876789"/>
    <lineage>
        <taxon>Bacteria</taxon>
        <taxon>Bacillati</taxon>
        <taxon>Bacillota</taxon>
        <taxon>Bacilli</taxon>
        <taxon>Lactobacillales</taxon>
        <taxon>Lactobacillaceae</taxon>
        <taxon>Ligilactobacillus</taxon>
    </lineage>
</organism>
<dbReference type="EMBL" id="JAIULA010000014">
    <property type="protein sequence ID" value="MCP0887227.1"/>
    <property type="molecule type" value="Genomic_DNA"/>
</dbReference>
<sequence length="82" mass="9490">MSEKSRTNVKEIEVSELGKPFVKGSHVAFTFHRHHFVGTVEKQLKNSAILVFDKEFAKTMTAMDMKQKIVISYSKIQFLEEK</sequence>
<evidence type="ECO:0008006" key="3">
    <source>
        <dbReference type="Google" id="ProtNLM"/>
    </source>
</evidence>
<keyword evidence="2" id="KW-1185">Reference proteome</keyword>
<accession>A0A9X2FK94</accession>
<name>A0A9X2FK94_9LACO</name>
<dbReference type="AlphaFoldDB" id="A0A9X2FK94"/>